<feature type="transmembrane region" description="Helical" evidence="5">
    <location>
        <begin position="7"/>
        <end position="26"/>
    </location>
</feature>
<keyword evidence="5" id="KW-0472">Membrane</keyword>
<reference evidence="7" key="1">
    <citation type="submission" date="2015-12" db="EMBL/GenBank/DDBJ databases">
        <title>Complete genome sequences of two moderately thermophilic Paenibacillus species.</title>
        <authorList>
            <person name="Butler R.III."/>
            <person name="Wang J."/>
            <person name="Stark B.C."/>
            <person name="Pombert J.-F."/>
        </authorList>
    </citation>
    <scope>NUCLEOTIDE SEQUENCE [LARGE SCALE GENOMIC DNA]</scope>
    <source>
        <strain evidence="7">32O-Y</strain>
    </source>
</reference>
<dbReference type="InterPro" id="IPR013320">
    <property type="entry name" value="ConA-like_dom_sf"/>
</dbReference>
<evidence type="ECO:0000256" key="1">
    <source>
        <dbReference type="ARBA" id="ARBA00009865"/>
    </source>
</evidence>
<dbReference type="OrthoDB" id="9801455at2"/>
<evidence type="ECO:0000256" key="5">
    <source>
        <dbReference type="SAM" id="Phobius"/>
    </source>
</evidence>
<dbReference type="InterPro" id="IPR006710">
    <property type="entry name" value="Glyco_hydro_43"/>
</dbReference>
<dbReference type="Proteomes" id="UP000061660">
    <property type="component" value="Chromosome"/>
</dbReference>
<evidence type="ECO:0000313" key="7">
    <source>
        <dbReference type="Proteomes" id="UP000061660"/>
    </source>
</evidence>
<name>A0A0U2WFN0_9BACL</name>
<protein>
    <submittedName>
        <fullName evidence="6">Gycosyl hydrolase</fullName>
    </submittedName>
</protein>
<keyword evidence="7" id="KW-1185">Reference proteome</keyword>
<sequence>MKYRSVVLVFFIVIAFICGLGVYLLSNPYKPSENASLTDHLRGGALSPELFTLPTGINEFDLLYEDGMYHLFYDDKSSTKHRSAKTIEELSSSTDDMTINGRYPTAYKDEKGVWHVWVYHPPTKTTQHFTSSNAAGPYSYRDAALPNLADWHVRKSPLDQKYYATYKDINTKMAGIARADTPYGPWTDLGPIFSELGQAPWHALEEADAAIFFHESRVYVSFAGWDGKKQRVALVELNSNTMKAASPAIALVEPIEPWQTRNSQAKIFNPVFLEQTIASEKDRIYYAHNSDPGSDTAVPSGWGYLEVGKPPQDGRNAFDAVRLDFSKNNKDIATGITPNLWGSSKINNDSLTTQESLGGIFGHLSLTKLTDFEMSIDFLPASQKIKHSQLLGRISSQQPETGPFIRLWITPDQRVQAEIRVNDKATKFVMDSNTLLPTGKRSIVTLKKKADNIELYIDDHLAASAKLSGSIEGLEEFALANMMGNQPMSEVEPSQFIGKIYKFICISSNQ</sequence>
<dbReference type="InterPro" id="IPR023296">
    <property type="entry name" value="Glyco_hydro_beta-prop_sf"/>
</dbReference>
<evidence type="ECO:0000256" key="2">
    <source>
        <dbReference type="ARBA" id="ARBA00022801"/>
    </source>
</evidence>
<dbReference type="Pfam" id="PF04616">
    <property type="entry name" value="Glyco_hydro_43"/>
    <property type="match status" value="1"/>
</dbReference>
<evidence type="ECO:0000256" key="4">
    <source>
        <dbReference type="RuleBase" id="RU361187"/>
    </source>
</evidence>
<dbReference type="SUPFAM" id="SSF49899">
    <property type="entry name" value="Concanavalin A-like lectins/glucanases"/>
    <property type="match status" value="1"/>
</dbReference>
<gene>
    <name evidence="6" type="ORF">IJ22_38210</name>
</gene>
<keyword evidence="3 4" id="KW-0326">Glycosidase</keyword>
<evidence type="ECO:0000313" key="6">
    <source>
        <dbReference type="EMBL" id="ALS24154.1"/>
    </source>
</evidence>
<accession>A0A0U2WFN0</accession>
<dbReference type="AlphaFoldDB" id="A0A0U2WFN0"/>
<dbReference type="Gene3D" id="2.115.10.20">
    <property type="entry name" value="Glycosyl hydrolase domain, family 43"/>
    <property type="match status" value="1"/>
</dbReference>
<dbReference type="RefSeq" id="WP_062409895.1">
    <property type="nucleotide sequence ID" value="NZ_CP013652.1"/>
</dbReference>
<dbReference type="PATRIC" id="fig|162209.4.peg.4066"/>
<evidence type="ECO:0000256" key="3">
    <source>
        <dbReference type="ARBA" id="ARBA00023295"/>
    </source>
</evidence>
<keyword evidence="5" id="KW-0812">Transmembrane</keyword>
<reference evidence="6 7" key="2">
    <citation type="journal article" date="2016" name="Genome Announc.">
        <title>Complete Genome Sequences of Two Interactive Moderate Thermophiles, Paenibacillus napthalenovorans 32O-Y and Paenibacillus sp. 32O-W.</title>
        <authorList>
            <person name="Butler R.R.III."/>
            <person name="Wang J."/>
            <person name="Stark B.C."/>
            <person name="Pombert J.F."/>
        </authorList>
    </citation>
    <scope>NUCLEOTIDE SEQUENCE [LARGE SCALE GENOMIC DNA]</scope>
    <source>
        <strain evidence="6 7">32O-Y</strain>
    </source>
</reference>
<dbReference type="EMBL" id="CP013652">
    <property type="protein sequence ID" value="ALS24154.1"/>
    <property type="molecule type" value="Genomic_DNA"/>
</dbReference>
<dbReference type="GO" id="GO:0004553">
    <property type="term" value="F:hydrolase activity, hydrolyzing O-glycosyl compounds"/>
    <property type="evidence" value="ECO:0007669"/>
    <property type="project" value="InterPro"/>
</dbReference>
<dbReference type="SUPFAM" id="SSF75005">
    <property type="entry name" value="Arabinanase/levansucrase/invertase"/>
    <property type="match status" value="1"/>
</dbReference>
<dbReference type="GO" id="GO:0005975">
    <property type="term" value="P:carbohydrate metabolic process"/>
    <property type="evidence" value="ECO:0007669"/>
    <property type="project" value="InterPro"/>
</dbReference>
<keyword evidence="2 4" id="KW-0378">Hydrolase</keyword>
<comment type="similarity">
    <text evidence="1 4">Belongs to the glycosyl hydrolase 43 family.</text>
</comment>
<dbReference type="Gene3D" id="2.60.120.560">
    <property type="entry name" value="Exo-inulinase, domain 1"/>
    <property type="match status" value="1"/>
</dbReference>
<keyword evidence="5" id="KW-1133">Transmembrane helix</keyword>
<dbReference type="KEGG" id="pnp:IJ22_38210"/>
<proteinExistence type="inferred from homology"/>
<organism evidence="6 7">
    <name type="scientific">Paenibacillus naphthalenovorans</name>
    <dbReference type="NCBI Taxonomy" id="162209"/>
    <lineage>
        <taxon>Bacteria</taxon>
        <taxon>Bacillati</taxon>
        <taxon>Bacillota</taxon>
        <taxon>Bacilli</taxon>
        <taxon>Bacillales</taxon>
        <taxon>Paenibacillaceae</taxon>
        <taxon>Paenibacillus</taxon>
    </lineage>
</organism>